<reference evidence="1" key="1">
    <citation type="submission" date="2021-02" db="EMBL/GenBank/DDBJ databases">
        <authorList>
            <consortium name="DOE Joint Genome Institute"/>
            <person name="Ahrendt S."/>
            <person name="Looney B.P."/>
            <person name="Miyauchi S."/>
            <person name="Morin E."/>
            <person name="Drula E."/>
            <person name="Courty P.E."/>
            <person name="Chicoki N."/>
            <person name="Fauchery L."/>
            <person name="Kohler A."/>
            <person name="Kuo A."/>
            <person name="Labutti K."/>
            <person name="Pangilinan J."/>
            <person name="Lipzen A."/>
            <person name="Riley R."/>
            <person name="Andreopoulos W."/>
            <person name="He G."/>
            <person name="Johnson J."/>
            <person name="Barry K.W."/>
            <person name="Grigoriev I.V."/>
            <person name="Nagy L."/>
            <person name="Hibbett D."/>
            <person name="Henrissat B."/>
            <person name="Matheny P.B."/>
            <person name="Labbe J."/>
            <person name="Martin F."/>
        </authorList>
    </citation>
    <scope>NUCLEOTIDE SEQUENCE</scope>
    <source>
        <strain evidence="1">FP105234-sp</strain>
    </source>
</reference>
<gene>
    <name evidence="1" type="ORF">FA95DRAFT_1127805</name>
</gene>
<evidence type="ECO:0000313" key="2">
    <source>
        <dbReference type="Proteomes" id="UP000814033"/>
    </source>
</evidence>
<dbReference type="Proteomes" id="UP000814033">
    <property type="component" value="Unassembled WGS sequence"/>
</dbReference>
<proteinExistence type="predicted"/>
<sequence length="168" mass="18462">MQAPARYGLELRYRCRMCYMGRWRRQVGWTLGASARGWWSGMSTGRLTKRKRKTCIYGARVMGPRSFAGWCNMTGVAPEQPAAFANDSMAMLHVRESPGSATMAMCSDGDTKSRRWETSPGCRLGGLPATTTWGGRHNAPSALRSRSCWSPPPATSTVASTAAHRDIL</sequence>
<evidence type="ECO:0000313" key="1">
    <source>
        <dbReference type="EMBL" id="KAI0038908.1"/>
    </source>
</evidence>
<dbReference type="EMBL" id="MU276390">
    <property type="protein sequence ID" value="KAI0038908.1"/>
    <property type="molecule type" value="Genomic_DNA"/>
</dbReference>
<protein>
    <submittedName>
        <fullName evidence="1">Uncharacterized protein</fullName>
    </submittedName>
</protein>
<organism evidence="1 2">
    <name type="scientific">Auriscalpium vulgare</name>
    <dbReference type="NCBI Taxonomy" id="40419"/>
    <lineage>
        <taxon>Eukaryota</taxon>
        <taxon>Fungi</taxon>
        <taxon>Dikarya</taxon>
        <taxon>Basidiomycota</taxon>
        <taxon>Agaricomycotina</taxon>
        <taxon>Agaricomycetes</taxon>
        <taxon>Russulales</taxon>
        <taxon>Auriscalpiaceae</taxon>
        <taxon>Auriscalpium</taxon>
    </lineage>
</organism>
<name>A0ACB8R4F2_9AGAM</name>
<reference evidence="1" key="2">
    <citation type="journal article" date="2022" name="New Phytol.">
        <title>Evolutionary transition to the ectomycorrhizal habit in the genomes of a hyperdiverse lineage of mushroom-forming fungi.</title>
        <authorList>
            <person name="Looney B."/>
            <person name="Miyauchi S."/>
            <person name="Morin E."/>
            <person name="Drula E."/>
            <person name="Courty P.E."/>
            <person name="Kohler A."/>
            <person name="Kuo A."/>
            <person name="LaButti K."/>
            <person name="Pangilinan J."/>
            <person name="Lipzen A."/>
            <person name="Riley R."/>
            <person name="Andreopoulos W."/>
            <person name="He G."/>
            <person name="Johnson J."/>
            <person name="Nolan M."/>
            <person name="Tritt A."/>
            <person name="Barry K.W."/>
            <person name="Grigoriev I.V."/>
            <person name="Nagy L.G."/>
            <person name="Hibbett D."/>
            <person name="Henrissat B."/>
            <person name="Matheny P.B."/>
            <person name="Labbe J."/>
            <person name="Martin F.M."/>
        </authorList>
    </citation>
    <scope>NUCLEOTIDE SEQUENCE</scope>
    <source>
        <strain evidence="1">FP105234-sp</strain>
    </source>
</reference>
<keyword evidence="2" id="KW-1185">Reference proteome</keyword>
<accession>A0ACB8R4F2</accession>
<comment type="caution">
    <text evidence="1">The sequence shown here is derived from an EMBL/GenBank/DDBJ whole genome shotgun (WGS) entry which is preliminary data.</text>
</comment>